<keyword evidence="1" id="KW-1133">Transmembrane helix</keyword>
<reference evidence="2 3" key="1">
    <citation type="submission" date="2019-12" db="EMBL/GenBank/DDBJ databases">
        <title>Draft Genome Sequence of Bifidobacterium adolescentis ZJ2.</title>
        <authorList>
            <person name="Jin Z."/>
        </authorList>
    </citation>
    <scope>NUCLEOTIDE SEQUENCE [LARGE SCALE GENOMIC DNA]</scope>
    <source>
        <strain evidence="2 3">ZJ2</strain>
    </source>
</reference>
<keyword evidence="1" id="KW-0812">Transmembrane</keyword>
<dbReference type="RefSeq" id="WP_159140633.1">
    <property type="nucleotide sequence ID" value="NZ_CP047129.1"/>
</dbReference>
<name>A0A6I6QZE6_BIFAD</name>
<dbReference type="EMBL" id="CP047129">
    <property type="protein sequence ID" value="QHB62734.1"/>
    <property type="molecule type" value="Genomic_DNA"/>
</dbReference>
<keyword evidence="1" id="KW-0472">Membrane</keyword>
<proteinExistence type="predicted"/>
<dbReference type="Proteomes" id="UP000464884">
    <property type="component" value="Chromosome"/>
</dbReference>
<sequence length="79" mass="8383">MTVTQHLLLFAVCAIGAYPTLLASELWTRIGLSEAEHGNAWRVRLCLALHYLAGALSAILLFGGLFEAGRAALAAFGLV</sequence>
<dbReference type="AlphaFoldDB" id="A0A6I6QZE6"/>
<accession>A0A6I6QZE6</accession>
<feature type="transmembrane region" description="Helical" evidence="1">
    <location>
        <begin position="47"/>
        <end position="66"/>
    </location>
</feature>
<protein>
    <submittedName>
        <fullName evidence="2">Uncharacterized protein</fullName>
    </submittedName>
</protein>
<evidence type="ECO:0000256" key="1">
    <source>
        <dbReference type="SAM" id="Phobius"/>
    </source>
</evidence>
<organism evidence="2 3">
    <name type="scientific">Bifidobacterium adolescentis</name>
    <dbReference type="NCBI Taxonomy" id="1680"/>
    <lineage>
        <taxon>Bacteria</taxon>
        <taxon>Bacillati</taxon>
        <taxon>Actinomycetota</taxon>
        <taxon>Actinomycetes</taxon>
        <taxon>Bifidobacteriales</taxon>
        <taxon>Bifidobacteriaceae</taxon>
        <taxon>Bifidobacterium</taxon>
    </lineage>
</organism>
<evidence type="ECO:0000313" key="2">
    <source>
        <dbReference type="EMBL" id="QHB62734.1"/>
    </source>
</evidence>
<evidence type="ECO:0000313" key="3">
    <source>
        <dbReference type="Proteomes" id="UP000464884"/>
    </source>
</evidence>
<gene>
    <name evidence="2" type="ORF">F3K97_05260</name>
</gene>